<evidence type="ECO:0000256" key="3">
    <source>
        <dbReference type="ARBA" id="ARBA00022692"/>
    </source>
</evidence>
<dbReference type="InterPro" id="IPR036938">
    <property type="entry name" value="PAP2/HPO_sf"/>
</dbReference>
<dbReference type="Gene3D" id="1.20.144.10">
    <property type="entry name" value="Phosphatidic acid phosphatase type 2/haloperoxidase"/>
    <property type="match status" value="1"/>
</dbReference>
<dbReference type="OrthoDB" id="10030083at2759"/>
<keyword evidence="5 7" id="KW-0472">Membrane</keyword>
<feature type="domain" description="Phosphatidic acid phosphatase type 2/haloperoxidase" evidence="8">
    <location>
        <begin position="131"/>
        <end position="284"/>
    </location>
</feature>
<dbReference type="GO" id="GO:0006644">
    <property type="term" value="P:phospholipid metabolic process"/>
    <property type="evidence" value="ECO:0007669"/>
    <property type="project" value="InterPro"/>
</dbReference>
<feature type="transmembrane region" description="Helical" evidence="7">
    <location>
        <begin position="92"/>
        <end position="112"/>
    </location>
</feature>
<feature type="region of interest" description="Disordered" evidence="6">
    <location>
        <begin position="1"/>
        <end position="24"/>
    </location>
</feature>
<dbReference type="PANTHER" id="PTHR10165:SF35">
    <property type="entry name" value="RE23632P"/>
    <property type="match status" value="1"/>
</dbReference>
<evidence type="ECO:0000256" key="6">
    <source>
        <dbReference type="SAM" id="MobiDB-lite"/>
    </source>
</evidence>
<name>A0A1X6P1B1_PORUM</name>
<dbReference type="GO" id="GO:0016020">
    <property type="term" value="C:membrane"/>
    <property type="evidence" value="ECO:0007669"/>
    <property type="project" value="UniProtKB-SubCell"/>
</dbReference>
<evidence type="ECO:0000256" key="2">
    <source>
        <dbReference type="ARBA" id="ARBA00008816"/>
    </source>
</evidence>
<dbReference type="Pfam" id="PF01569">
    <property type="entry name" value="PAP2"/>
    <property type="match status" value="1"/>
</dbReference>
<protein>
    <recommendedName>
        <fullName evidence="8">Phosphatidic acid phosphatase type 2/haloperoxidase domain-containing protein</fullName>
    </recommendedName>
</protein>
<feature type="transmembrane region" description="Helical" evidence="7">
    <location>
        <begin position="38"/>
        <end position="62"/>
    </location>
</feature>
<proteinExistence type="inferred from homology"/>
<dbReference type="EMBL" id="KV918937">
    <property type="protein sequence ID" value="OSX74652.1"/>
    <property type="molecule type" value="Genomic_DNA"/>
</dbReference>
<dbReference type="PANTHER" id="PTHR10165">
    <property type="entry name" value="LIPID PHOSPHATE PHOSPHATASE"/>
    <property type="match status" value="1"/>
</dbReference>
<feature type="transmembrane region" description="Helical" evidence="7">
    <location>
        <begin position="228"/>
        <end position="247"/>
    </location>
</feature>
<evidence type="ECO:0000256" key="5">
    <source>
        <dbReference type="ARBA" id="ARBA00023136"/>
    </source>
</evidence>
<comment type="similarity">
    <text evidence="2">Belongs to the PA-phosphatase related phosphoesterase family.</text>
</comment>
<dbReference type="InterPro" id="IPR000326">
    <property type="entry name" value="PAP2/HPO"/>
</dbReference>
<evidence type="ECO:0000256" key="4">
    <source>
        <dbReference type="ARBA" id="ARBA00022989"/>
    </source>
</evidence>
<evidence type="ECO:0000256" key="7">
    <source>
        <dbReference type="SAM" id="Phobius"/>
    </source>
</evidence>
<feature type="transmembrane region" description="Helical" evidence="7">
    <location>
        <begin position="119"/>
        <end position="145"/>
    </location>
</feature>
<reference evidence="9 10" key="1">
    <citation type="submission" date="2017-03" db="EMBL/GenBank/DDBJ databases">
        <title>WGS assembly of Porphyra umbilicalis.</title>
        <authorList>
            <person name="Brawley S.H."/>
            <person name="Blouin N.A."/>
            <person name="Ficko-Blean E."/>
            <person name="Wheeler G.L."/>
            <person name="Lohr M."/>
            <person name="Goodson H.V."/>
            <person name="Jenkins J.W."/>
            <person name="Blaby-Haas C.E."/>
            <person name="Helliwell K.E."/>
            <person name="Chan C."/>
            <person name="Marriage T."/>
            <person name="Bhattacharya D."/>
            <person name="Klein A.S."/>
            <person name="Badis Y."/>
            <person name="Brodie J."/>
            <person name="Cao Y."/>
            <person name="Collen J."/>
            <person name="Dittami S.M."/>
            <person name="Gachon C.M."/>
            <person name="Green B.R."/>
            <person name="Karpowicz S."/>
            <person name="Kim J.W."/>
            <person name="Kudahl U."/>
            <person name="Lin S."/>
            <person name="Michel G."/>
            <person name="Mittag M."/>
            <person name="Olson B.J."/>
            <person name="Pangilinan J."/>
            <person name="Peng Y."/>
            <person name="Qiu H."/>
            <person name="Shu S."/>
            <person name="Singer J.T."/>
            <person name="Smith A.G."/>
            <person name="Sprecher B.N."/>
            <person name="Wagner V."/>
            <person name="Wang W."/>
            <person name="Wang Z.-Y."/>
            <person name="Yan J."/>
            <person name="Yarish C."/>
            <person name="Zoeuner-Riek S."/>
            <person name="Zhuang Y."/>
            <person name="Zou Y."/>
            <person name="Lindquist E.A."/>
            <person name="Grimwood J."/>
            <person name="Barry K."/>
            <person name="Rokhsar D.S."/>
            <person name="Schmutz J."/>
            <person name="Stiller J.W."/>
            <person name="Grossman A.R."/>
            <person name="Prochnik S.E."/>
        </authorList>
    </citation>
    <scope>NUCLEOTIDE SEQUENCE [LARGE SCALE GENOMIC DNA]</scope>
    <source>
        <strain evidence="9">4086291</strain>
    </source>
</reference>
<gene>
    <name evidence="9" type="ORF">BU14_0275s0011</name>
</gene>
<feature type="compositionally biased region" description="Low complexity" evidence="6">
    <location>
        <begin position="13"/>
        <end position="23"/>
    </location>
</feature>
<dbReference type="GO" id="GO:0008195">
    <property type="term" value="F:phosphatidate phosphatase activity"/>
    <property type="evidence" value="ECO:0007669"/>
    <property type="project" value="TreeGrafter"/>
</dbReference>
<comment type="subcellular location">
    <subcellularLocation>
        <location evidence="1">Membrane</location>
        <topology evidence="1">Multi-pass membrane protein</topology>
    </subcellularLocation>
</comment>
<keyword evidence="3 7" id="KW-0812">Transmembrane</keyword>
<evidence type="ECO:0000259" key="8">
    <source>
        <dbReference type="Pfam" id="PF01569"/>
    </source>
</evidence>
<dbReference type="AlphaFoldDB" id="A0A1X6P1B1"/>
<evidence type="ECO:0000313" key="10">
    <source>
        <dbReference type="Proteomes" id="UP000218209"/>
    </source>
</evidence>
<sequence>MKGSRSKSDSTADDSMSTASTPSWASMRPPSFLGGVRFLLIEADLLLTVASGVAALGAFLALDGTPPRTRLYFPDNGRWQPFTEESIPVRDVVLVLLLGILPGIAAVEVALARGIRRALWPLALLAAWRYVAAYCSSLAMTGFYLEVAWASLGWLRPDFASRCLGNGPYAPGEFVNAVVRSNADCTTGATEEFLNIGRRAFPSGHSAGAAIGGVWATAVLLRAAGSGIGGLLAQAAVAGIYGVWLWVGHVALSRVIENRHTVADVSGGLALGAIVGGVSAYWVSGAVARLEAKLSSAPGGGGGRRPARGRGAVRQREEEGEGTGSSLTTVDGGAPPDGEGEALAGISASSALYHEAPEGLAPPAADDGSSRSSTVDVEAGRRRGGRGGPRGDVAIAL</sequence>
<dbReference type="Proteomes" id="UP000218209">
    <property type="component" value="Unassembled WGS sequence"/>
</dbReference>
<accession>A0A1X6P1B1</accession>
<feature type="transmembrane region" description="Helical" evidence="7">
    <location>
        <begin position="267"/>
        <end position="288"/>
    </location>
</feature>
<organism evidence="9 10">
    <name type="scientific">Porphyra umbilicalis</name>
    <name type="common">Purple laver</name>
    <name type="synonym">Red alga</name>
    <dbReference type="NCBI Taxonomy" id="2786"/>
    <lineage>
        <taxon>Eukaryota</taxon>
        <taxon>Rhodophyta</taxon>
        <taxon>Bangiophyceae</taxon>
        <taxon>Bangiales</taxon>
        <taxon>Bangiaceae</taxon>
        <taxon>Porphyra</taxon>
    </lineage>
</organism>
<dbReference type="InterPro" id="IPR043216">
    <property type="entry name" value="PAP-like"/>
</dbReference>
<dbReference type="SUPFAM" id="SSF48317">
    <property type="entry name" value="Acid phosphatase/Vanadium-dependent haloperoxidase"/>
    <property type="match status" value="1"/>
</dbReference>
<keyword evidence="10" id="KW-1185">Reference proteome</keyword>
<evidence type="ECO:0000313" key="9">
    <source>
        <dbReference type="EMBL" id="OSX74652.1"/>
    </source>
</evidence>
<feature type="transmembrane region" description="Helical" evidence="7">
    <location>
        <begin position="203"/>
        <end position="221"/>
    </location>
</feature>
<feature type="compositionally biased region" description="Basic and acidic residues" evidence="6">
    <location>
        <begin position="1"/>
        <end position="10"/>
    </location>
</feature>
<keyword evidence="4 7" id="KW-1133">Transmembrane helix</keyword>
<dbReference type="GO" id="GO:0046839">
    <property type="term" value="P:phospholipid dephosphorylation"/>
    <property type="evidence" value="ECO:0007669"/>
    <property type="project" value="TreeGrafter"/>
</dbReference>
<feature type="region of interest" description="Disordered" evidence="6">
    <location>
        <begin position="294"/>
        <end position="397"/>
    </location>
</feature>
<evidence type="ECO:0000256" key="1">
    <source>
        <dbReference type="ARBA" id="ARBA00004141"/>
    </source>
</evidence>